<keyword evidence="2" id="KW-1185">Reference proteome</keyword>
<gene>
    <name evidence="1" type="ORF">ABGF40_03700</name>
</gene>
<organism evidence="1 2">
    <name type="scientific">Helcococcus bovis</name>
    <dbReference type="NCBI Taxonomy" id="3153252"/>
    <lineage>
        <taxon>Bacteria</taxon>
        <taxon>Bacillati</taxon>
        <taxon>Bacillota</taxon>
        <taxon>Tissierellia</taxon>
        <taxon>Tissierellales</taxon>
        <taxon>Peptoniphilaceae</taxon>
        <taxon>Helcococcus</taxon>
    </lineage>
</organism>
<dbReference type="Proteomes" id="UP001629536">
    <property type="component" value="Unassembled WGS sequence"/>
</dbReference>
<dbReference type="EMBL" id="JBFNFH010000006">
    <property type="protein sequence ID" value="MFM1524770.1"/>
    <property type="molecule type" value="Genomic_DNA"/>
</dbReference>
<evidence type="ECO:0008006" key="3">
    <source>
        <dbReference type="Google" id="ProtNLM"/>
    </source>
</evidence>
<proteinExistence type="predicted"/>
<reference evidence="1 2" key="1">
    <citation type="journal article" date="2024" name="Front. Microbiol.">
        <title>Pangenomic and biochemical analyses of Helcococcus ovis reveal widespread tetracycline resistance and a novel bacterial species, Helcococcus bovis.</title>
        <authorList>
            <person name="Cunha F."/>
            <person name="Zhai Y."/>
            <person name="Casaro S."/>
            <person name="Jones K.L."/>
            <person name="Hernandez M."/>
            <person name="Bisinotto R.S."/>
            <person name="Kariyawasam S."/>
            <person name="Brown M.B."/>
            <person name="Phillips A."/>
            <person name="Jeong K.C."/>
            <person name="Galvao K.N."/>
        </authorList>
    </citation>
    <scope>NUCLEOTIDE SEQUENCE [LARGE SCALE GENOMIC DNA]</scope>
    <source>
        <strain evidence="1 2">KG197</strain>
    </source>
</reference>
<evidence type="ECO:0000313" key="1">
    <source>
        <dbReference type="EMBL" id="MFM1524770.1"/>
    </source>
</evidence>
<accession>A0ABW9F5U5</accession>
<dbReference type="RefSeq" id="WP_408126471.1">
    <property type="nucleotide sequence ID" value="NZ_JBFNFH010000006.1"/>
</dbReference>
<evidence type="ECO:0000313" key="2">
    <source>
        <dbReference type="Proteomes" id="UP001629536"/>
    </source>
</evidence>
<sequence>MKRTFNILFSILLTILIIFPNVSLAYSIKNDYSVTNIDKRIEKTQEVANKLLNSLGKNSKLNDLTLLKNLNGDTEAVLYSLDRKGYVIVNINDFSIPEFSLEGENPFNNIQYPIYNGPLNYYSKKDAKSVLNIKDSIIVNRNEFANIYSKKEISLDEKSLTIYKNFNTDIVPYGNLNTIKKLPGKLKAWYIDGGNCGAIASAITMRYYYDYVNKSYVNPSKISENSLISLMQKYVGYGGTGYSNLKNGLNRYFRDRGINNSVVSLNYFNYSRLENRIDRNRPVIVGTSNDAKYKNHWIIAHGYAEINYGVVENSNYIIVNDGWENNDVWVDIKSASFDGLIYFEK</sequence>
<protein>
    <recommendedName>
        <fullName evidence="3">Peptidase C39-like domain-containing protein</fullName>
    </recommendedName>
</protein>
<name>A0ABW9F5U5_9FIRM</name>
<comment type="caution">
    <text evidence="1">The sequence shown here is derived from an EMBL/GenBank/DDBJ whole genome shotgun (WGS) entry which is preliminary data.</text>
</comment>
<dbReference type="Gene3D" id="3.90.70.10">
    <property type="entry name" value="Cysteine proteinases"/>
    <property type="match status" value="1"/>
</dbReference>